<dbReference type="EMBL" id="CAJNOQ010025449">
    <property type="protein sequence ID" value="CAF1537418.1"/>
    <property type="molecule type" value="Genomic_DNA"/>
</dbReference>
<comment type="caution">
    <text evidence="1">The sequence shown here is derived from an EMBL/GenBank/DDBJ whole genome shotgun (WGS) entry which is preliminary data.</text>
</comment>
<reference evidence="1" key="1">
    <citation type="submission" date="2021-02" db="EMBL/GenBank/DDBJ databases">
        <authorList>
            <person name="Nowell W R."/>
        </authorList>
    </citation>
    <scope>NUCLEOTIDE SEQUENCE</scope>
</reference>
<name>A0A815W7R1_9BILA</name>
<evidence type="ECO:0000313" key="2">
    <source>
        <dbReference type="EMBL" id="CAF4397404.1"/>
    </source>
</evidence>
<dbReference type="GO" id="GO:0006886">
    <property type="term" value="P:intracellular protein transport"/>
    <property type="evidence" value="ECO:0007669"/>
    <property type="project" value="InterPro"/>
</dbReference>
<evidence type="ECO:0000313" key="1">
    <source>
        <dbReference type="EMBL" id="CAF1537418.1"/>
    </source>
</evidence>
<gene>
    <name evidence="1" type="ORF">GPM918_LOCUS38421</name>
    <name evidence="2" type="ORF">SRO942_LOCUS39247</name>
</gene>
<organism evidence="1 3">
    <name type="scientific">Didymodactylos carnosus</name>
    <dbReference type="NCBI Taxonomy" id="1234261"/>
    <lineage>
        <taxon>Eukaryota</taxon>
        <taxon>Metazoa</taxon>
        <taxon>Spiralia</taxon>
        <taxon>Gnathifera</taxon>
        <taxon>Rotifera</taxon>
        <taxon>Eurotatoria</taxon>
        <taxon>Bdelloidea</taxon>
        <taxon>Philodinida</taxon>
        <taxon>Philodinidae</taxon>
        <taxon>Didymodactylos</taxon>
    </lineage>
</organism>
<dbReference type="InterPro" id="IPR000185">
    <property type="entry name" value="SecA"/>
</dbReference>
<feature type="non-terminal residue" evidence="1">
    <location>
        <position position="1"/>
    </location>
</feature>
<dbReference type="AlphaFoldDB" id="A0A815W7R1"/>
<dbReference type="Gene3D" id="3.40.50.300">
    <property type="entry name" value="P-loop containing nucleotide triphosphate hydrolases"/>
    <property type="match status" value="2"/>
</dbReference>
<sequence length="591" mass="69945">TVIKKFLDSKNCGSEALLRLAQTYNIHLLKDIPDDKEKILLKICDYNSNFKSFVNYLPKLEIEFNIDSELTPSFNIPYYLSVILADKRNDNENKDYSEEANEILMSILFKVFNCSDRSIKHSLNGFSITNKESLYDRTKYAGLIIDNFIHYDLNQINHIVRSTRSEKEILKLFDHFMTRKNGVSLKDWRENTNKLSDKIYFLYCYHKYDWTHLDTLYQKLNSNEKYKVIEDNREKIEKDYATNKSTFHSIEINYLQHNQVGKSLITAETARRIVVANGYDQKHKVFVITCYNHLAKRDHKNYQKYYEHFGIKTMYCSSESSTKEFSDKNVIHTDLETYFGVLRNEGYNTLKNRESSIKLPEITNAVLIMEEFDNLILDLDEHLQYVHDFDVKTLDPNANFNRKEDFEKLFVKVFIKKCNSEFAIKTSLNREIIEIKTENDIAENIYKIGKLGSITLATRIIGCGADIKVDKSIEKGLHLILTYYPKRENIYTQMLGRTARQDEKGSYSEIFREKPSFSAVLKKDINSRKKKIHETAEFFYREYRPNSKRANVELDWPLFFALIQSLKEEEIEQCKHLEDFVKREFLWFISF</sequence>
<dbReference type="PANTHER" id="PTHR30612:SF0">
    <property type="entry name" value="CHLOROPLAST PROTEIN-TRANSPORTING ATPASE"/>
    <property type="match status" value="1"/>
</dbReference>
<accession>A0A815W7R1</accession>
<dbReference type="SUPFAM" id="SSF52540">
    <property type="entry name" value="P-loop containing nucleoside triphosphate hydrolases"/>
    <property type="match status" value="1"/>
</dbReference>
<dbReference type="EMBL" id="CAJOBC010091068">
    <property type="protein sequence ID" value="CAF4397404.1"/>
    <property type="molecule type" value="Genomic_DNA"/>
</dbReference>
<dbReference type="PANTHER" id="PTHR30612">
    <property type="entry name" value="SECA INNER MEMBRANE COMPONENT OF SEC PROTEIN SECRETION SYSTEM"/>
    <property type="match status" value="1"/>
</dbReference>
<dbReference type="Proteomes" id="UP000681722">
    <property type="component" value="Unassembled WGS sequence"/>
</dbReference>
<proteinExistence type="predicted"/>
<protein>
    <submittedName>
        <fullName evidence="1">Uncharacterized protein</fullName>
    </submittedName>
</protein>
<dbReference type="InterPro" id="IPR027417">
    <property type="entry name" value="P-loop_NTPase"/>
</dbReference>
<dbReference type="GO" id="GO:0005524">
    <property type="term" value="F:ATP binding"/>
    <property type="evidence" value="ECO:0007669"/>
    <property type="project" value="InterPro"/>
</dbReference>
<evidence type="ECO:0000313" key="3">
    <source>
        <dbReference type="Proteomes" id="UP000663829"/>
    </source>
</evidence>
<dbReference type="Proteomes" id="UP000663829">
    <property type="component" value="Unassembled WGS sequence"/>
</dbReference>
<keyword evidence="3" id="KW-1185">Reference proteome</keyword>
<dbReference type="GO" id="GO:0006605">
    <property type="term" value="P:protein targeting"/>
    <property type="evidence" value="ECO:0007669"/>
    <property type="project" value="InterPro"/>
</dbReference>